<dbReference type="AlphaFoldDB" id="A0A327VL01"/>
<keyword evidence="1" id="KW-0805">Transcription regulation</keyword>
<dbReference type="InterPro" id="IPR018062">
    <property type="entry name" value="HTH_AraC-typ_CS"/>
</dbReference>
<evidence type="ECO:0000256" key="1">
    <source>
        <dbReference type="ARBA" id="ARBA00023015"/>
    </source>
</evidence>
<reference evidence="5 6" key="1">
    <citation type="submission" date="2018-06" db="EMBL/GenBank/DDBJ databases">
        <title>Genomic Encyclopedia of Archaeal and Bacterial Type Strains, Phase II (KMG-II): from individual species to whole genera.</title>
        <authorList>
            <person name="Goeker M."/>
        </authorList>
    </citation>
    <scope>NUCLEOTIDE SEQUENCE [LARGE SCALE GENOMIC DNA]</scope>
    <source>
        <strain evidence="5 6">DSM 29821</strain>
    </source>
</reference>
<evidence type="ECO:0000256" key="2">
    <source>
        <dbReference type="ARBA" id="ARBA00023125"/>
    </source>
</evidence>
<dbReference type="InterPro" id="IPR050204">
    <property type="entry name" value="AraC_XylS_family_regulators"/>
</dbReference>
<keyword evidence="6" id="KW-1185">Reference proteome</keyword>
<dbReference type="SUPFAM" id="SSF46689">
    <property type="entry name" value="Homeodomain-like"/>
    <property type="match status" value="2"/>
</dbReference>
<dbReference type="PANTHER" id="PTHR46796">
    <property type="entry name" value="HTH-TYPE TRANSCRIPTIONAL ACTIVATOR RHAS-RELATED"/>
    <property type="match status" value="1"/>
</dbReference>
<dbReference type="PROSITE" id="PS00041">
    <property type="entry name" value="HTH_ARAC_FAMILY_1"/>
    <property type="match status" value="1"/>
</dbReference>
<feature type="domain" description="HTH araC/xylS-type" evidence="4">
    <location>
        <begin position="176"/>
        <end position="274"/>
    </location>
</feature>
<organism evidence="5 6">
    <name type="scientific">Chitinophaga dinghuensis</name>
    <dbReference type="NCBI Taxonomy" id="1539050"/>
    <lineage>
        <taxon>Bacteria</taxon>
        <taxon>Pseudomonadati</taxon>
        <taxon>Bacteroidota</taxon>
        <taxon>Chitinophagia</taxon>
        <taxon>Chitinophagales</taxon>
        <taxon>Chitinophagaceae</taxon>
        <taxon>Chitinophaga</taxon>
    </lineage>
</organism>
<evidence type="ECO:0000313" key="5">
    <source>
        <dbReference type="EMBL" id="RAJ75172.1"/>
    </source>
</evidence>
<evidence type="ECO:0000259" key="4">
    <source>
        <dbReference type="PROSITE" id="PS01124"/>
    </source>
</evidence>
<gene>
    <name evidence="5" type="ORF">CLV59_110221</name>
</gene>
<keyword evidence="3" id="KW-0804">Transcription</keyword>
<proteinExistence type="predicted"/>
<dbReference type="Gene3D" id="1.10.10.60">
    <property type="entry name" value="Homeodomain-like"/>
    <property type="match status" value="2"/>
</dbReference>
<evidence type="ECO:0000256" key="3">
    <source>
        <dbReference type="ARBA" id="ARBA00023163"/>
    </source>
</evidence>
<dbReference type="EMBL" id="QLMA01000010">
    <property type="protein sequence ID" value="RAJ75172.1"/>
    <property type="molecule type" value="Genomic_DNA"/>
</dbReference>
<dbReference type="Gene3D" id="2.60.120.10">
    <property type="entry name" value="Jelly Rolls"/>
    <property type="match status" value="1"/>
</dbReference>
<dbReference type="InterPro" id="IPR011051">
    <property type="entry name" value="RmlC_Cupin_sf"/>
</dbReference>
<protein>
    <submittedName>
        <fullName evidence="5">AraC-like DNA-binding protein</fullName>
    </submittedName>
</protein>
<dbReference type="Proteomes" id="UP000249819">
    <property type="component" value="Unassembled WGS sequence"/>
</dbReference>
<dbReference type="SUPFAM" id="SSF51182">
    <property type="entry name" value="RmlC-like cupins"/>
    <property type="match status" value="1"/>
</dbReference>
<dbReference type="InterPro" id="IPR014710">
    <property type="entry name" value="RmlC-like_jellyroll"/>
</dbReference>
<dbReference type="RefSeq" id="WP_111595071.1">
    <property type="nucleotide sequence ID" value="NZ_QLMA01000010.1"/>
</dbReference>
<keyword evidence="2 5" id="KW-0238">DNA-binding</keyword>
<dbReference type="Pfam" id="PF12833">
    <property type="entry name" value="HTH_18"/>
    <property type="match status" value="1"/>
</dbReference>
<comment type="caution">
    <text evidence="5">The sequence shown here is derived from an EMBL/GenBank/DDBJ whole genome shotgun (WGS) entry which is preliminary data.</text>
</comment>
<dbReference type="OrthoDB" id="652919at2"/>
<dbReference type="Pfam" id="PF22200">
    <property type="entry name" value="ExsA_N"/>
    <property type="match status" value="1"/>
</dbReference>
<sequence>MYSRYENFRLSGQSFINTACHQGQDWAAISVYPGAAVHELYVRHTIINFILDGEKRMYNGNRVLHVKKGDILLIPPGTLVSSEILHTSRPFKSMNLVIPDQVIARKRLLLGDTEPKSMAVLPQGSDWEGLLNRLEPVFTGNGEVVAEEVQELVWHKLLQCKSLAGMLRKAVECPMDDMMDLLRTRMEDIRDMSDLAEAGHMSPATLKRRFRYLFDCSPMQWIWTMRLQRAALLLRSGQCPVNEVAFATGFSDISHFYRLFRKNYGCTPVQWRQSA</sequence>
<dbReference type="InterPro" id="IPR009057">
    <property type="entry name" value="Homeodomain-like_sf"/>
</dbReference>
<dbReference type="InterPro" id="IPR018060">
    <property type="entry name" value="HTH_AraC"/>
</dbReference>
<dbReference type="InterPro" id="IPR054015">
    <property type="entry name" value="ExsA-like_N"/>
</dbReference>
<dbReference type="GO" id="GO:0043565">
    <property type="term" value="F:sequence-specific DNA binding"/>
    <property type="evidence" value="ECO:0007669"/>
    <property type="project" value="InterPro"/>
</dbReference>
<dbReference type="PROSITE" id="PS01124">
    <property type="entry name" value="HTH_ARAC_FAMILY_2"/>
    <property type="match status" value="1"/>
</dbReference>
<dbReference type="InterPro" id="IPR020449">
    <property type="entry name" value="Tscrpt_reg_AraC-type_HTH"/>
</dbReference>
<dbReference type="GO" id="GO:0003700">
    <property type="term" value="F:DNA-binding transcription factor activity"/>
    <property type="evidence" value="ECO:0007669"/>
    <property type="project" value="InterPro"/>
</dbReference>
<dbReference type="PRINTS" id="PR00032">
    <property type="entry name" value="HTHARAC"/>
</dbReference>
<dbReference type="SMART" id="SM00342">
    <property type="entry name" value="HTH_ARAC"/>
    <property type="match status" value="1"/>
</dbReference>
<accession>A0A327VL01</accession>
<name>A0A327VL01_9BACT</name>
<evidence type="ECO:0000313" key="6">
    <source>
        <dbReference type="Proteomes" id="UP000249819"/>
    </source>
</evidence>